<accession>A0A9P4V778</accession>
<keyword evidence="2" id="KW-0805">Transcription regulation</keyword>
<keyword evidence="5" id="KW-0539">Nucleus</keyword>
<dbReference type="SMART" id="SM00066">
    <property type="entry name" value="GAL4"/>
    <property type="match status" value="1"/>
</dbReference>
<reference evidence="8" key="1">
    <citation type="journal article" date="2020" name="Stud. Mycol.">
        <title>101 Dothideomycetes genomes: a test case for predicting lifestyles and emergence of pathogens.</title>
        <authorList>
            <person name="Haridas S."/>
            <person name="Albert R."/>
            <person name="Binder M."/>
            <person name="Bloem J."/>
            <person name="Labutti K."/>
            <person name="Salamov A."/>
            <person name="Andreopoulos B."/>
            <person name="Baker S."/>
            <person name="Barry K."/>
            <person name="Bills G."/>
            <person name="Bluhm B."/>
            <person name="Cannon C."/>
            <person name="Castanera R."/>
            <person name="Culley D."/>
            <person name="Daum C."/>
            <person name="Ezra D."/>
            <person name="Gonzalez J."/>
            <person name="Henrissat B."/>
            <person name="Kuo A."/>
            <person name="Liang C."/>
            <person name="Lipzen A."/>
            <person name="Lutzoni F."/>
            <person name="Magnuson J."/>
            <person name="Mondo S."/>
            <person name="Nolan M."/>
            <person name="Ohm R."/>
            <person name="Pangilinan J."/>
            <person name="Park H.-J."/>
            <person name="Ramirez L."/>
            <person name="Alfaro M."/>
            <person name="Sun H."/>
            <person name="Tritt A."/>
            <person name="Yoshinaga Y."/>
            <person name="Zwiers L.-H."/>
            <person name="Turgeon B."/>
            <person name="Goodwin S."/>
            <person name="Spatafora J."/>
            <person name="Crous P."/>
            <person name="Grigoriev I."/>
        </authorList>
    </citation>
    <scope>NUCLEOTIDE SEQUENCE</scope>
    <source>
        <strain evidence="8">CBS 125425</strain>
    </source>
</reference>
<evidence type="ECO:0000313" key="8">
    <source>
        <dbReference type="EMBL" id="KAF2740594.1"/>
    </source>
</evidence>
<dbReference type="AlphaFoldDB" id="A0A9P4V778"/>
<comment type="subcellular location">
    <subcellularLocation>
        <location evidence="1">Nucleus</location>
    </subcellularLocation>
</comment>
<organism evidence="8 9">
    <name type="scientific">Polyplosphaeria fusca</name>
    <dbReference type="NCBI Taxonomy" id="682080"/>
    <lineage>
        <taxon>Eukaryota</taxon>
        <taxon>Fungi</taxon>
        <taxon>Dikarya</taxon>
        <taxon>Ascomycota</taxon>
        <taxon>Pezizomycotina</taxon>
        <taxon>Dothideomycetes</taxon>
        <taxon>Pleosporomycetidae</taxon>
        <taxon>Pleosporales</taxon>
        <taxon>Tetraplosphaeriaceae</taxon>
        <taxon>Polyplosphaeria</taxon>
    </lineage>
</organism>
<dbReference type="CDD" id="cd12148">
    <property type="entry name" value="fungal_TF_MHR"/>
    <property type="match status" value="1"/>
</dbReference>
<dbReference type="InterPro" id="IPR001138">
    <property type="entry name" value="Zn2Cys6_DnaBD"/>
</dbReference>
<dbReference type="PROSITE" id="PS50048">
    <property type="entry name" value="ZN2_CY6_FUNGAL_2"/>
    <property type="match status" value="1"/>
</dbReference>
<evidence type="ECO:0000256" key="3">
    <source>
        <dbReference type="ARBA" id="ARBA00023125"/>
    </source>
</evidence>
<dbReference type="InterPro" id="IPR036864">
    <property type="entry name" value="Zn2-C6_fun-type_DNA-bd_sf"/>
</dbReference>
<dbReference type="GO" id="GO:0005634">
    <property type="term" value="C:nucleus"/>
    <property type="evidence" value="ECO:0007669"/>
    <property type="project" value="UniProtKB-SubCell"/>
</dbReference>
<protein>
    <recommendedName>
        <fullName evidence="7">Zn(2)-C6 fungal-type domain-containing protein</fullName>
    </recommendedName>
</protein>
<keyword evidence="9" id="KW-1185">Reference proteome</keyword>
<dbReference type="Proteomes" id="UP000799444">
    <property type="component" value="Unassembled WGS sequence"/>
</dbReference>
<feature type="region of interest" description="Disordered" evidence="6">
    <location>
        <begin position="77"/>
        <end position="101"/>
    </location>
</feature>
<dbReference type="EMBL" id="ML996099">
    <property type="protein sequence ID" value="KAF2740594.1"/>
    <property type="molecule type" value="Genomic_DNA"/>
</dbReference>
<dbReference type="OrthoDB" id="5226580at2759"/>
<proteinExistence type="predicted"/>
<dbReference type="PANTHER" id="PTHR31845">
    <property type="entry name" value="FINGER DOMAIN PROTEIN, PUTATIVE-RELATED"/>
    <property type="match status" value="1"/>
</dbReference>
<dbReference type="Gene3D" id="4.10.240.10">
    <property type="entry name" value="Zn(2)-C6 fungal-type DNA-binding domain"/>
    <property type="match status" value="1"/>
</dbReference>
<dbReference type="CDD" id="cd00067">
    <property type="entry name" value="GAL4"/>
    <property type="match status" value="1"/>
</dbReference>
<evidence type="ECO:0000313" key="9">
    <source>
        <dbReference type="Proteomes" id="UP000799444"/>
    </source>
</evidence>
<evidence type="ECO:0000256" key="2">
    <source>
        <dbReference type="ARBA" id="ARBA00023015"/>
    </source>
</evidence>
<dbReference type="InterPro" id="IPR051089">
    <property type="entry name" value="prtT"/>
</dbReference>
<name>A0A9P4V778_9PLEO</name>
<gene>
    <name evidence="8" type="ORF">EJ04DRAFT_571932</name>
</gene>
<comment type="caution">
    <text evidence="8">The sequence shown here is derived from an EMBL/GenBank/DDBJ whole genome shotgun (WGS) entry which is preliminary data.</text>
</comment>
<sequence length="620" mass="70315">MAEKRAEPALNRTCENCRYRKIKCIVSPRNDDETFRKCMRCSKLSLECAFAAPVVRKKRRRNEARIKELEEKLRGIETAVSRGQPSTEVTPSQSTDCDADPQSLESLQPWSCATASPPIDVHSSVSVEAGEAEALIHRFRSEMAPIYPLVHIPANWNAAYLRLEKPCLFWAILSAASSSIDPSMFETFFLHASRLVAEEVVVNGRKSIDLVQALLIMAAWHHPAERFHELKFSQYIHMAGTMIIDLRSSNDDQYNVPSPDRRSSPLPRTIVTCRTFLACYFLCSSISLTLRRQNPLQYGQWIDDCMTNLQAATTPNLADMRLVAWTRLQRIAEEGLTIVSFDRDRTIDYSDKRTRFVLATCIDSILTWRQQIADEYMTKPMEMHYNMILATLHEPALYSGHDMADFRPPYKLRSLPLTKRPFDDIPIDVAHSLDQCIASAEAITRSFIGLPIQVLRSVPVIIYARMAYAAVMLIKIDISVRSPLAAASLLHKEPATKEILQQLIERLTLATGPEHFLIPATFQGVLIRIEAWYVEHVDQKFFLDGQCDLIEPMKDLGVTNLYPVQTFTSSALQNSPDARDSDGHSGMTDHLWWDEMQEGGLFYFNGVWNDVNVPGQDLSV</sequence>
<keyword evidence="3" id="KW-0238">DNA-binding</keyword>
<dbReference type="SUPFAM" id="SSF57701">
    <property type="entry name" value="Zn2/Cys6 DNA-binding domain"/>
    <property type="match status" value="1"/>
</dbReference>
<feature type="domain" description="Zn(2)-C6 fungal-type" evidence="7">
    <location>
        <begin position="13"/>
        <end position="50"/>
    </location>
</feature>
<dbReference type="GO" id="GO:0008270">
    <property type="term" value="F:zinc ion binding"/>
    <property type="evidence" value="ECO:0007669"/>
    <property type="project" value="InterPro"/>
</dbReference>
<keyword evidence="4" id="KW-0804">Transcription</keyword>
<evidence type="ECO:0000256" key="5">
    <source>
        <dbReference type="ARBA" id="ARBA00023242"/>
    </source>
</evidence>
<dbReference type="GO" id="GO:0000981">
    <property type="term" value="F:DNA-binding transcription factor activity, RNA polymerase II-specific"/>
    <property type="evidence" value="ECO:0007669"/>
    <property type="project" value="InterPro"/>
</dbReference>
<evidence type="ECO:0000256" key="4">
    <source>
        <dbReference type="ARBA" id="ARBA00023163"/>
    </source>
</evidence>
<evidence type="ECO:0000256" key="6">
    <source>
        <dbReference type="SAM" id="MobiDB-lite"/>
    </source>
</evidence>
<dbReference type="PANTHER" id="PTHR31845:SF39">
    <property type="entry name" value="TRANSCRIPTION FACTOR PBCR-RELATED"/>
    <property type="match status" value="1"/>
</dbReference>
<evidence type="ECO:0000256" key="1">
    <source>
        <dbReference type="ARBA" id="ARBA00004123"/>
    </source>
</evidence>
<evidence type="ECO:0000259" key="7">
    <source>
        <dbReference type="PROSITE" id="PS50048"/>
    </source>
</evidence>
<dbReference type="GO" id="GO:0000976">
    <property type="term" value="F:transcription cis-regulatory region binding"/>
    <property type="evidence" value="ECO:0007669"/>
    <property type="project" value="TreeGrafter"/>
</dbReference>
<feature type="compositionally biased region" description="Polar residues" evidence="6">
    <location>
        <begin position="81"/>
        <end position="96"/>
    </location>
</feature>